<proteinExistence type="predicted"/>
<organism evidence="1">
    <name type="scientific">Anguilla anguilla</name>
    <name type="common">European freshwater eel</name>
    <name type="synonym">Muraena anguilla</name>
    <dbReference type="NCBI Taxonomy" id="7936"/>
    <lineage>
        <taxon>Eukaryota</taxon>
        <taxon>Metazoa</taxon>
        <taxon>Chordata</taxon>
        <taxon>Craniata</taxon>
        <taxon>Vertebrata</taxon>
        <taxon>Euteleostomi</taxon>
        <taxon>Actinopterygii</taxon>
        <taxon>Neopterygii</taxon>
        <taxon>Teleostei</taxon>
        <taxon>Anguilliformes</taxon>
        <taxon>Anguillidae</taxon>
        <taxon>Anguilla</taxon>
    </lineage>
</organism>
<evidence type="ECO:0000313" key="1">
    <source>
        <dbReference type="EMBL" id="JAH60249.1"/>
    </source>
</evidence>
<protein>
    <submittedName>
        <fullName evidence="1">Uncharacterized protein</fullName>
    </submittedName>
</protein>
<dbReference type="EMBL" id="GBXM01048328">
    <property type="protein sequence ID" value="JAH60249.1"/>
    <property type="molecule type" value="Transcribed_RNA"/>
</dbReference>
<accession>A0A0E9U2Y6</accession>
<reference evidence="1" key="1">
    <citation type="submission" date="2014-11" db="EMBL/GenBank/DDBJ databases">
        <authorList>
            <person name="Amaro Gonzalez C."/>
        </authorList>
    </citation>
    <scope>NUCLEOTIDE SEQUENCE</scope>
</reference>
<sequence length="42" mass="4764">MFFIVHAAKVQRLSDRRSVSQSVSQSHSLKRFPSQLSLGFNS</sequence>
<name>A0A0E9U2Y6_ANGAN</name>
<reference evidence="1" key="2">
    <citation type="journal article" date="2015" name="Fish Shellfish Immunol.">
        <title>Early steps in the European eel (Anguilla anguilla)-Vibrio vulnificus interaction in the gills: Role of the RtxA13 toxin.</title>
        <authorList>
            <person name="Callol A."/>
            <person name="Pajuelo D."/>
            <person name="Ebbesson L."/>
            <person name="Teles M."/>
            <person name="MacKenzie S."/>
            <person name="Amaro C."/>
        </authorList>
    </citation>
    <scope>NUCLEOTIDE SEQUENCE</scope>
</reference>
<dbReference type="AlphaFoldDB" id="A0A0E9U2Y6"/>